<dbReference type="PANTHER" id="PTHR47751:SF1">
    <property type="entry name" value="SUPERFAMILY HYDROLASE, PUTATIVE (AFU_ORTHOLOGUE AFUA_2G16580)-RELATED"/>
    <property type="match status" value="1"/>
</dbReference>
<dbReference type="PANTHER" id="PTHR47751">
    <property type="entry name" value="SUPERFAMILY HYDROLASE, PUTATIVE (AFU_ORTHOLOGUE AFUA_2G16580)-RELATED"/>
    <property type="match status" value="1"/>
</dbReference>
<organism evidence="2 3">
    <name type="scientific">Aspergillus udagawae</name>
    <dbReference type="NCBI Taxonomy" id="91492"/>
    <lineage>
        <taxon>Eukaryota</taxon>
        <taxon>Fungi</taxon>
        <taxon>Dikarya</taxon>
        <taxon>Ascomycota</taxon>
        <taxon>Pezizomycotina</taxon>
        <taxon>Eurotiomycetes</taxon>
        <taxon>Eurotiomycetidae</taxon>
        <taxon>Eurotiales</taxon>
        <taxon>Aspergillaceae</taxon>
        <taxon>Aspergillus</taxon>
        <taxon>Aspergillus subgen. Fumigati</taxon>
    </lineage>
</organism>
<dbReference type="Gene3D" id="3.40.50.1820">
    <property type="entry name" value="alpha/beta hydrolase"/>
    <property type="match status" value="1"/>
</dbReference>
<evidence type="ECO:0000256" key="1">
    <source>
        <dbReference type="ARBA" id="ARBA00029464"/>
    </source>
</evidence>
<name>A0A8H3NMV0_9EURO</name>
<protein>
    <submittedName>
        <fullName evidence="2">Uncharacterized protein</fullName>
    </submittedName>
</protein>
<proteinExistence type="inferred from homology"/>
<evidence type="ECO:0000313" key="2">
    <source>
        <dbReference type="EMBL" id="GFF36001.1"/>
    </source>
</evidence>
<dbReference type="Gene3D" id="1.10.10.800">
    <property type="match status" value="1"/>
</dbReference>
<comment type="similarity">
    <text evidence="1">Belongs to the polyketide transferase af380 family.</text>
</comment>
<dbReference type="InterPro" id="IPR029058">
    <property type="entry name" value="AB_hydrolase_fold"/>
</dbReference>
<reference evidence="2 3" key="1">
    <citation type="submission" date="2020-01" db="EMBL/GenBank/DDBJ databases">
        <title>Draft genome sequence of Aspergillus udagawae IFM 46972.</title>
        <authorList>
            <person name="Takahashi H."/>
            <person name="Yaguchi T."/>
        </authorList>
    </citation>
    <scope>NUCLEOTIDE SEQUENCE [LARGE SCALE GENOMIC DNA]</scope>
    <source>
        <strain evidence="2 3">IFM 46972</strain>
    </source>
</reference>
<accession>A0A8H3NMV0</accession>
<dbReference type="Proteomes" id="UP000465221">
    <property type="component" value="Unassembled WGS sequence"/>
</dbReference>
<dbReference type="EMBL" id="BLKC01000027">
    <property type="protein sequence ID" value="GFF36001.1"/>
    <property type="molecule type" value="Genomic_DNA"/>
</dbReference>
<dbReference type="AlphaFoldDB" id="A0A8H3NMV0"/>
<comment type="caution">
    <text evidence="2">The sequence shown here is derived from an EMBL/GenBank/DDBJ whole genome shotgun (WGS) entry which is preliminary data.</text>
</comment>
<gene>
    <name evidence="2" type="ORF">IFM46972_04744</name>
</gene>
<dbReference type="InterPro" id="IPR051411">
    <property type="entry name" value="Polyketide_trans_af380"/>
</dbReference>
<evidence type="ECO:0000313" key="3">
    <source>
        <dbReference type="Proteomes" id="UP000465221"/>
    </source>
</evidence>
<sequence length="126" mass="14093">MAAAPYVPHQPDDKTPVDLREAHNYYLTLRAQHPYAENKMLVRSVSRVLDFDAFHLADVFLTRPTPLIAGEKAGSLWHTENVDKKIGGATKKVVVPNAAHMDSYDNEKYANPAVKDISEFMKANLS</sequence>